<feature type="domain" description="Alpha/beta hydrolase fold-3" evidence="3">
    <location>
        <begin position="100"/>
        <end position="316"/>
    </location>
</feature>
<reference evidence="4" key="1">
    <citation type="submission" date="2016-04" db="EMBL/GenBank/DDBJ databases">
        <authorList>
            <person name="Evans L.H."/>
            <person name="Alamgir A."/>
            <person name="Owens N."/>
            <person name="Weber N.D."/>
            <person name="Virtaneva K."/>
            <person name="Barbian K."/>
            <person name="Babar A."/>
            <person name="Rosenke K."/>
        </authorList>
    </citation>
    <scope>NUCLEOTIDE SEQUENCE [LARGE SCALE GENOMIC DNA]</scope>
    <source>
        <strain evidence="4">CBS 101.48</strain>
    </source>
</reference>
<evidence type="ECO:0000256" key="2">
    <source>
        <dbReference type="SAM" id="MobiDB-lite"/>
    </source>
</evidence>
<keyword evidence="5" id="KW-1185">Reference proteome</keyword>
<evidence type="ECO:0000313" key="5">
    <source>
        <dbReference type="Proteomes" id="UP000078561"/>
    </source>
</evidence>
<dbReference type="PANTHER" id="PTHR48081">
    <property type="entry name" value="AB HYDROLASE SUPERFAMILY PROTEIN C4A8.06C"/>
    <property type="match status" value="1"/>
</dbReference>
<organism evidence="4">
    <name type="scientific">Absidia glauca</name>
    <name type="common">Pin mould</name>
    <dbReference type="NCBI Taxonomy" id="4829"/>
    <lineage>
        <taxon>Eukaryota</taxon>
        <taxon>Fungi</taxon>
        <taxon>Fungi incertae sedis</taxon>
        <taxon>Mucoromycota</taxon>
        <taxon>Mucoromycotina</taxon>
        <taxon>Mucoromycetes</taxon>
        <taxon>Mucorales</taxon>
        <taxon>Cunninghamellaceae</taxon>
        <taxon>Absidia</taxon>
    </lineage>
</organism>
<dbReference type="STRING" id="4829.A0A163M6U7"/>
<evidence type="ECO:0000259" key="3">
    <source>
        <dbReference type="Pfam" id="PF07859"/>
    </source>
</evidence>
<protein>
    <recommendedName>
        <fullName evidence="3">Alpha/beta hydrolase fold-3 domain-containing protein</fullName>
    </recommendedName>
</protein>
<feature type="compositionally biased region" description="Polar residues" evidence="2">
    <location>
        <begin position="1"/>
        <end position="22"/>
    </location>
</feature>
<dbReference type="FunCoup" id="A0A163M6U7">
    <property type="interactions" value="131"/>
</dbReference>
<dbReference type="SUPFAM" id="SSF53474">
    <property type="entry name" value="alpha/beta-Hydrolases"/>
    <property type="match status" value="1"/>
</dbReference>
<dbReference type="Gene3D" id="3.40.50.1820">
    <property type="entry name" value="alpha/beta hydrolase"/>
    <property type="match status" value="1"/>
</dbReference>
<dbReference type="InterPro" id="IPR029058">
    <property type="entry name" value="AB_hydrolase_fold"/>
</dbReference>
<dbReference type="InParanoid" id="A0A163M6U7"/>
<feature type="region of interest" description="Disordered" evidence="2">
    <location>
        <begin position="1"/>
        <end position="26"/>
    </location>
</feature>
<name>A0A163M6U7_ABSGL</name>
<keyword evidence="1" id="KW-0378">Hydrolase</keyword>
<dbReference type="InterPro" id="IPR050300">
    <property type="entry name" value="GDXG_lipolytic_enzyme"/>
</dbReference>
<dbReference type="OMA" id="GWIALNW"/>
<dbReference type="AlphaFoldDB" id="A0A163M6U7"/>
<dbReference type="Proteomes" id="UP000078561">
    <property type="component" value="Unassembled WGS sequence"/>
</dbReference>
<sequence>MITPRRSVSSFPSLTNAPSSKESPIHPHYRVVNDAGFDLSFLCDPDQLDYVRQQSDVPTPKNLPDIAPYEHFIIPTKGGGSVPLVLMRPKGTTNQNLPVIIYLHGGGFVFGSFSSKEKFMRDMVVKGHVALVYVDYSLSPEVRYPVAVEESYSAVLWAHQHASLFGFDRSRITLLGDSSGGCLAASVSILLHHRGHGDKLESLLLIYPVVAYDRSMYESNTQYGQGNYLLSSKEMDFYWHTYTGGYSATSQALHDPSFAPLQTATLDDLRPLPRTLVLTAECDILRDEAEHYARRLASADVPSCSVRMMGTVHGFMAMDETTHYRRGLSLITDFLNESS</sequence>
<evidence type="ECO:0000313" key="4">
    <source>
        <dbReference type="EMBL" id="SAM01859.1"/>
    </source>
</evidence>
<accession>A0A163M6U7</accession>
<dbReference type="PANTHER" id="PTHR48081:SF8">
    <property type="entry name" value="ALPHA_BETA HYDROLASE FOLD-3 DOMAIN-CONTAINING PROTEIN-RELATED"/>
    <property type="match status" value="1"/>
</dbReference>
<dbReference type="EMBL" id="LT553594">
    <property type="protein sequence ID" value="SAM01859.1"/>
    <property type="molecule type" value="Genomic_DNA"/>
</dbReference>
<dbReference type="GO" id="GO:0016787">
    <property type="term" value="F:hydrolase activity"/>
    <property type="evidence" value="ECO:0007669"/>
    <property type="project" value="UniProtKB-KW"/>
</dbReference>
<proteinExistence type="predicted"/>
<dbReference type="Pfam" id="PF07859">
    <property type="entry name" value="Abhydrolase_3"/>
    <property type="match status" value="1"/>
</dbReference>
<evidence type="ECO:0000256" key="1">
    <source>
        <dbReference type="ARBA" id="ARBA00022801"/>
    </source>
</evidence>
<dbReference type="OrthoDB" id="433474at2759"/>
<dbReference type="InterPro" id="IPR013094">
    <property type="entry name" value="AB_hydrolase_3"/>
</dbReference>
<gene>
    <name evidence="4" type="primary">ABSGL_07609.1 scaffold 8901</name>
</gene>